<name>A0ABV9W411_9ACTN</name>
<evidence type="ECO:0000259" key="15">
    <source>
        <dbReference type="Pfam" id="PF17900"/>
    </source>
</evidence>
<dbReference type="PRINTS" id="PR00756">
    <property type="entry name" value="ALADIPTASE"/>
</dbReference>
<dbReference type="Gene3D" id="1.10.390.10">
    <property type="entry name" value="Neutral Protease Domain 2"/>
    <property type="match status" value="1"/>
</dbReference>
<keyword evidence="8 16" id="KW-0378">Hydrolase</keyword>
<dbReference type="InterPro" id="IPR014782">
    <property type="entry name" value="Peptidase_M1_dom"/>
</dbReference>
<dbReference type="GO" id="GO:0004177">
    <property type="term" value="F:aminopeptidase activity"/>
    <property type="evidence" value="ECO:0007669"/>
    <property type="project" value="UniProtKB-KW"/>
</dbReference>
<evidence type="ECO:0000256" key="3">
    <source>
        <dbReference type="ARBA" id="ARBA00010136"/>
    </source>
</evidence>
<dbReference type="InterPro" id="IPR050344">
    <property type="entry name" value="Peptidase_M1_aminopeptidases"/>
</dbReference>
<comment type="similarity">
    <text evidence="3">Belongs to the peptidase M1 family.</text>
</comment>
<evidence type="ECO:0000256" key="6">
    <source>
        <dbReference type="ARBA" id="ARBA00022670"/>
    </source>
</evidence>
<dbReference type="RefSeq" id="WP_380119876.1">
    <property type="nucleotide sequence ID" value="NZ_JBHSIU010000041.1"/>
</dbReference>
<feature type="domain" description="Aminopeptidase N-like N-terminal" evidence="15">
    <location>
        <begin position="51"/>
        <end position="222"/>
    </location>
</feature>
<dbReference type="Pfam" id="PF01433">
    <property type="entry name" value="Peptidase_M1"/>
    <property type="match status" value="1"/>
</dbReference>
<feature type="chain" id="PRO_5046242149" description="Aminopeptidase N" evidence="13">
    <location>
        <begin position="23"/>
        <end position="496"/>
    </location>
</feature>
<accession>A0ABV9W411</accession>
<evidence type="ECO:0000256" key="9">
    <source>
        <dbReference type="ARBA" id="ARBA00022833"/>
    </source>
</evidence>
<evidence type="ECO:0000256" key="5">
    <source>
        <dbReference type="ARBA" id="ARBA00015611"/>
    </source>
</evidence>
<evidence type="ECO:0000256" key="4">
    <source>
        <dbReference type="ARBA" id="ARBA00012564"/>
    </source>
</evidence>
<keyword evidence="13" id="KW-0732">Signal</keyword>
<dbReference type="InterPro" id="IPR045357">
    <property type="entry name" value="Aminopeptidase_N-like_N"/>
</dbReference>
<dbReference type="InterPro" id="IPR001930">
    <property type="entry name" value="Peptidase_M1"/>
</dbReference>
<dbReference type="SUPFAM" id="SSF63737">
    <property type="entry name" value="Leukotriene A4 hydrolase N-terminal domain"/>
    <property type="match status" value="1"/>
</dbReference>
<keyword evidence="9" id="KW-0862">Zinc</keyword>
<dbReference type="Gene3D" id="2.60.40.1730">
    <property type="entry name" value="tricorn interacting facor f3 domain"/>
    <property type="match status" value="1"/>
</dbReference>
<evidence type="ECO:0000259" key="14">
    <source>
        <dbReference type="Pfam" id="PF01433"/>
    </source>
</evidence>
<protein>
    <recommendedName>
        <fullName evidence="5">Aminopeptidase N</fullName>
        <ecNumber evidence="4">3.4.11.2</ecNumber>
    </recommendedName>
    <alternativeName>
        <fullName evidence="11">Alanine aminopeptidase</fullName>
    </alternativeName>
    <alternativeName>
        <fullName evidence="12">Lysyl aminopeptidase</fullName>
    </alternativeName>
</protein>
<keyword evidence="7" id="KW-0479">Metal-binding</keyword>
<evidence type="ECO:0000256" key="7">
    <source>
        <dbReference type="ARBA" id="ARBA00022723"/>
    </source>
</evidence>
<keyword evidence="16" id="KW-0031">Aminopeptidase</keyword>
<dbReference type="InterPro" id="IPR042097">
    <property type="entry name" value="Aminopeptidase_N-like_N_sf"/>
</dbReference>
<comment type="catalytic activity">
    <reaction evidence="1">
        <text>Release of an N-terminal amino acid, Xaa-|-Yaa- from a peptide, amide or arylamide. Xaa is preferably Ala, but may be most amino acids including Pro (slow action). When a terminal hydrophobic residue is followed by a prolyl residue, the two may be released as an intact Xaa-Pro dipeptide.</text>
        <dbReference type="EC" id="3.4.11.2"/>
    </reaction>
</comment>
<organism evidence="16 17">
    <name type="scientific">Dactylosporangium cerinum</name>
    <dbReference type="NCBI Taxonomy" id="1434730"/>
    <lineage>
        <taxon>Bacteria</taxon>
        <taxon>Bacillati</taxon>
        <taxon>Actinomycetota</taxon>
        <taxon>Actinomycetes</taxon>
        <taxon>Micromonosporales</taxon>
        <taxon>Micromonosporaceae</taxon>
        <taxon>Dactylosporangium</taxon>
    </lineage>
</organism>
<feature type="signal peptide" evidence="13">
    <location>
        <begin position="1"/>
        <end position="22"/>
    </location>
</feature>
<evidence type="ECO:0000313" key="17">
    <source>
        <dbReference type="Proteomes" id="UP001595912"/>
    </source>
</evidence>
<gene>
    <name evidence="16" type="ORF">ACFPIJ_30265</name>
</gene>
<reference evidence="17" key="1">
    <citation type="journal article" date="2019" name="Int. J. Syst. Evol. Microbiol.">
        <title>The Global Catalogue of Microorganisms (GCM) 10K type strain sequencing project: providing services to taxonomists for standard genome sequencing and annotation.</title>
        <authorList>
            <consortium name="The Broad Institute Genomics Platform"/>
            <consortium name="The Broad Institute Genome Sequencing Center for Infectious Disease"/>
            <person name="Wu L."/>
            <person name="Ma J."/>
        </authorList>
    </citation>
    <scope>NUCLEOTIDE SEQUENCE [LARGE SCALE GENOMIC DNA]</scope>
    <source>
        <strain evidence="17">CGMCC 4.7152</strain>
    </source>
</reference>
<evidence type="ECO:0000256" key="8">
    <source>
        <dbReference type="ARBA" id="ARBA00022801"/>
    </source>
</evidence>
<evidence type="ECO:0000256" key="10">
    <source>
        <dbReference type="ARBA" id="ARBA00023049"/>
    </source>
</evidence>
<comment type="caution">
    <text evidence="16">The sequence shown here is derived from an EMBL/GenBank/DDBJ whole genome shotgun (WGS) entry which is preliminary data.</text>
</comment>
<proteinExistence type="inferred from homology"/>
<dbReference type="CDD" id="cd09603">
    <property type="entry name" value="M1_APN_like"/>
    <property type="match status" value="1"/>
</dbReference>
<dbReference type="InterPro" id="IPR027268">
    <property type="entry name" value="Peptidase_M4/M1_CTD_sf"/>
</dbReference>
<keyword evidence="17" id="KW-1185">Reference proteome</keyword>
<feature type="domain" description="Peptidase M1 membrane alanine aminopeptidase" evidence="14">
    <location>
        <begin position="318"/>
        <end position="458"/>
    </location>
</feature>
<dbReference type="Proteomes" id="UP001595912">
    <property type="component" value="Unassembled WGS sequence"/>
</dbReference>
<evidence type="ECO:0000256" key="11">
    <source>
        <dbReference type="ARBA" id="ARBA00029811"/>
    </source>
</evidence>
<dbReference type="Pfam" id="PF17900">
    <property type="entry name" value="Peptidase_M1_N"/>
    <property type="match status" value="1"/>
</dbReference>
<dbReference type="EC" id="3.4.11.2" evidence="4"/>
<sequence length="496" mass="54535">MRHMVVAALALVLITPATPAAAAGVRFQPGAAGIGDPQYPTDGNGGYDVRHYDLAVRYRPAMHHLDGHATIIATATQNLSRFNLDLMDLTVEAVTVNGQRATWSRDADELVITPARGLNTGRPFVVDVRYQGVPRTFSVPEIPLESLFMPTDDGAIVAGEPQSGASWYPVNEHPQDKATYTVAVTVPEGLTALSNGVLLGSSTRDAWTTWRWATTSPMASYVSTVAIGRWRIDQHQHDGRQTIIAVDETLPPGLADDAVSRTDEITDYLETLFGPYPFEANGAIVEQHEPLLFALETQTRPIYPASFFADGPNPFDDMLVAHELAHQWFGDSVSVQLWRDLWLNEGFATYAEWMWTEHDGAMTVREWFNLFYDTPVDDAFWTPPPYDPAAPNPFVISVYHRGAMTLHALRLRIGETAFWRTMHAWTAGHRHGNASTADFIALAEHESGQPLGAFFTAWLSGPTKPPNPDPLPPGLRGTTPAACAVVPHAQLHRVTC</sequence>
<dbReference type="PANTHER" id="PTHR11533:SF297">
    <property type="entry name" value="AMINOPEPTIDASE N"/>
    <property type="match status" value="1"/>
</dbReference>
<evidence type="ECO:0000313" key="16">
    <source>
        <dbReference type="EMBL" id="MFC5002103.1"/>
    </source>
</evidence>
<dbReference type="EMBL" id="JBHSIU010000041">
    <property type="protein sequence ID" value="MFC5002103.1"/>
    <property type="molecule type" value="Genomic_DNA"/>
</dbReference>
<evidence type="ECO:0000256" key="1">
    <source>
        <dbReference type="ARBA" id="ARBA00000098"/>
    </source>
</evidence>
<keyword evidence="6" id="KW-0645">Protease</keyword>
<keyword evidence="10" id="KW-0482">Metalloprotease</keyword>
<comment type="cofactor">
    <cofactor evidence="2">
        <name>Zn(2+)</name>
        <dbReference type="ChEBI" id="CHEBI:29105"/>
    </cofactor>
</comment>
<evidence type="ECO:0000256" key="12">
    <source>
        <dbReference type="ARBA" id="ARBA00031533"/>
    </source>
</evidence>
<evidence type="ECO:0000256" key="13">
    <source>
        <dbReference type="SAM" id="SignalP"/>
    </source>
</evidence>
<dbReference type="SUPFAM" id="SSF55486">
    <property type="entry name" value="Metalloproteases ('zincins'), catalytic domain"/>
    <property type="match status" value="1"/>
</dbReference>
<dbReference type="PANTHER" id="PTHR11533">
    <property type="entry name" value="PROTEASE M1 ZINC METALLOPROTEASE"/>
    <property type="match status" value="1"/>
</dbReference>
<evidence type="ECO:0000256" key="2">
    <source>
        <dbReference type="ARBA" id="ARBA00001947"/>
    </source>
</evidence>